<dbReference type="SUPFAM" id="SSF53474">
    <property type="entry name" value="alpha/beta-Hydrolases"/>
    <property type="match status" value="1"/>
</dbReference>
<dbReference type="Proteomes" id="UP001293254">
    <property type="component" value="Unassembled WGS sequence"/>
</dbReference>
<dbReference type="InterPro" id="IPR029058">
    <property type="entry name" value="AB_hydrolase_fold"/>
</dbReference>
<comment type="caution">
    <text evidence="3">The sequence shown here is derived from an EMBL/GenBank/DDBJ whole genome shotgun (WGS) entry which is preliminary data.</text>
</comment>
<dbReference type="PANTHER" id="PTHR17630">
    <property type="entry name" value="DIENELACTONE HYDROLASE"/>
    <property type="match status" value="1"/>
</dbReference>
<organism evidence="3 4">
    <name type="scientific">Sesamum alatum</name>
    <dbReference type="NCBI Taxonomy" id="300844"/>
    <lineage>
        <taxon>Eukaryota</taxon>
        <taxon>Viridiplantae</taxon>
        <taxon>Streptophyta</taxon>
        <taxon>Embryophyta</taxon>
        <taxon>Tracheophyta</taxon>
        <taxon>Spermatophyta</taxon>
        <taxon>Magnoliopsida</taxon>
        <taxon>eudicotyledons</taxon>
        <taxon>Gunneridae</taxon>
        <taxon>Pentapetalae</taxon>
        <taxon>asterids</taxon>
        <taxon>lamiids</taxon>
        <taxon>Lamiales</taxon>
        <taxon>Pedaliaceae</taxon>
        <taxon>Sesamum</taxon>
    </lineage>
</organism>
<keyword evidence="1" id="KW-0732">Signal</keyword>
<name>A0AAE1YPT6_9LAMI</name>
<gene>
    <name evidence="3" type="ORF">Salat_0560400</name>
</gene>
<dbReference type="PANTHER" id="PTHR17630:SF97">
    <property type="entry name" value="ENDO-1,31,4-BETA-D-GLUCANASE-LIKE"/>
    <property type="match status" value="1"/>
</dbReference>
<reference evidence="3" key="1">
    <citation type="submission" date="2020-06" db="EMBL/GenBank/DDBJ databases">
        <authorList>
            <person name="Li T."/>
            <person name="Hu X."/>
            <person name="Zhang T."/>
            <person name="Song X."/>
            <person name="Zhang H."/>
            <person name="Dai N."/>
            <person name="Sheng W."/>
            <person name="Hou X."/>
            <person name="Wei L."/>
        </authorList>
    </citation>
    <scope>NUCLEOTIDE SEQUENCE</scope>
    <source>
        <strain evidence="3">3651</strain>
        <tissue evidence="3">Leaf</tissue>
    </source>
</reference>
<feature type="domain" description="Dienelactone hydrolase" evidence="2">
    <location>
        <begin position="47"/>
        <end position="254"/>
    </location>
</feature>
<feature type="chain" id="PRO_5041900478" evidence="1">
    <location>
        <begin position="21"/>
        <end position="256"/>
    </location>
</feature>
<evidence type="ECO:0000259" key="2">
    <source>
        <dbReference type="Pfam" id="PF01738"/>
    </source>
</evidence>
<accession>A0AAE1YPT6</accession>
<dbReference type="Pfam" id="PF01738">
    <property type="entry name" value="DLH"/>
    <property type="match status" value="1"/>
</dbReference>
<dbReference type="GO" id="GO:0016787">
    <property type="term" value="F:hydrolase activity"/>
    <property type="evidence" value="ECO:0007669"/>
    <property type="project" value="InterPro"/>
</dbReference>
<dbReference type="EMBL" id="JACGWO010000002">
    <property type="protein sequence ID" value="KAK4433977.1"/>
    <property type="molecule type" value="Genomic_DNA"/>
</dbReference>
<dbReference type="InterPro" id="IPR002925">
    <property type="entry name" value="Dienelactn_hydro"/>
</dbReference>
<proteinExistence type="predicted"/>
<dbReference type="Gene3D" id="3.40.50.1820">
    <property type="entry name" value="alpha/beta hydrolase"/>
    <property type="match status" value="1"/>
</dbReference>
<sequence length="256" mass="28259">MAAQLLFIALIVTIISGVSSHQCTDNPPTLSPNSGVGKVQQLGGLNSYISGSANSDTSVVLISDVYGYEAPHLRMLADKVAAAGFYTVVPDFFRGDPFVNGRPDKPFHIWFKNHKYDQGFEDAKVVVEAIKRNNITKIGVAGFCWGGKVNVELTKHAYIDAAVLLHPSNVSIQDIRGVKVPISILGAEIDQFSPPMLVREFESILKKKPEFDSFVKIFPGATHGWTIRYKDEDKLATKSAEEAHNDMLSWFIKHLK</sequence>
<feature type="signal peptide" evidence="1">
    <location>
        <begin position="1"/>
        <end position="20"/>
    </location>
</feature>
<evidence type="ECO:0000256" key="1">
    <source>
        <dbReference type="SAM" id="SignalP"/>
    </source>
</evidence>
<evidence type="ECO:0000313" key="3">
    <source>
        <dbReference type="EMBL" id="KAK4433977.1"/>
    </source>
</evidence>
<protein>
    <submittedName>
        <fullName evidence="3">1,4-beta-D-glucanase</fullName>
    </submittedName>
</protein>
<reference evidence="3" key="2">
    <citation type="journal article" date="2024" name="Plant">
        <title>Genomic evolution and insights into agronomic trait innovations of Sesamum species.</title>
        <authorList>
            <person name="Miao H."/>
            <person name="Wang L."/>
            <person name="Qu L."/>
            <person name="Liu H."/>
            <person name="Sun Y."/>
            <person name="Le M."/>
            <person name="Wang Q."/>
            <person name="Wei S."/>
            <person name="Zheng Y."/>
            <person name="Lin W."/>
            <person name="Duan Y."/>
            <person name="Cao H."/>
            <person name="Xiong S."/>
            <person name="Wang X."/>
            <person name="Wei L."/>
            <person name="Li C."/>
            <person name="Ma Q."/>
            <person name="Ju M."/>
            <person name="Zhao R."/>
            <person name="Li G."/>
            <person name="Mu C."/>
            <person name="Tian Q."/>
            <person name="Mei H."/>
            <person name="Zhang T."/>
            <person name="Gao T."/>
            <person name="Zhang H."/>
        </authorList>
    </citation>
    <scope>NUCLEOTIDE SEQUENCE</scope>
    <source>
        <strain evidence="3">3651</strain>
    </source>
</reference>
<dbReference type="AlphaFoldDB" id="A0AAE1YPT6"/>
<keyword evidence="4" id="KW-1185">Reference proteome</keyword>
<evidence type="ECO:0000313" key="4">
    <source>
        <dbReference type="Proteomes" id="UP001293254"/>
    </source>
</evidence>